<keyword evidence="1" id="KW-0472">Membrane</keyword>
<evidence type="ECO:0000313" key="3">
    <source>
        <dbReference type="Proteomes" id="UP000534294"/>
    </source>
</evidence>
<name>A0A7W7YM85_9BACT</name>
<evidence type="ECO:0000313" key="2">
    <source>
        <dbReference type="EMBL" id="MBB5038770.1"/>
    </source>
</evidence>
<gene>
    <name evidence="2" type="ORF">HNQ64_003035</name>
</gene>
<comment type="caution">
    <text evidence="2">The sequence shown here is derived from an EMBL/GenBank/DDBJ whole genome shotgun (WGS) entry which is preliminary data.</text>
</comment>
<accession>A0A7W7YM85</accession>
<organism evidence="2 3">
    <name type="scientific">Prosthecobacter dejongeii</name>
    <dbReference type="NCBI Taxonomy" id="48465"/>
    <lineage>
        <taxon>Bacteria</taxon>
        <taxon>Pseudomonadati</taxon>
        <taxon>Verrucomicrobiota</taxon>
        <taxon>Verrucomicrobiia</taxon>
        <taxon>Verrucomicrobiales</taxon>
        <taxon>Verrucomicrobiaceae</taxon>
        <taxon>Prosthecobacter</taxon>
    </lineage>
</organism>
<feature type="transmembrane region" description="Helical" evidence="1">
    <location>
        <begin position="105"/>
        <end position="138"/>
    </location>
</feature>
<proteinExistence type="predicted"/>
<dbReference type="Proteomes" id="UP000534294">
    <property type="component" value="Unassembled WGS sequence"/>
</dbReference>
<keyword evidence="1" id="KW-0812">Transmembrane</keyword>
<dbReference type="InterPro" id="IPR007403">
    <property type="entry name" value="DUF456"/>
</dbReference>
<feature type="transmembrane region" description="Helical" evidence="1">
    <location>
        <begin position="150"/>
        <end position="177"/>
    </location>
</feature>
<dbReference type="EMBL" id="JACHIF010000006">
    <property type="protein sequence ID" value="MBB5038770.1"/>
    <property type="molecule type" value="Genomic_DNA"/>
</dbReference>
<dbReference type="Pfam" id="PF04306">
    <property type="entry name" value="DUF456"/>
    <property type="match status" value="1"/>
</dbReference>
<feature type="transmembrane region" description="Helical" evidence="1">
    <location>
        <begin position="74"/>
        <end position="99"/>
    </location>
</feature>
<dbReference type="AlphaFoldDB" id="A0A7W7YM85"/>
<dbReference type="PANTHER" id="PTHR39165:SF1">
    <property type="entry name" value="DUF456 DOMAIN-CONTAINING PROTEIN"/>
    <property type="match status" value="1"/>
</dbReference>
<dbReference type="PANTHER" id="PTHR39165">
    <property type="entry name" value="IG HYPOTHETICAL 17883"/>
    <property type="match status" value="1"/>
</dbReference>
<protein>
    <recommendedName>
        <fullName evidence="4">DUF456 domain-containing protein</fullName>
    </recommendedName>
</protein>
<feature type="transmembrane region" description="Helical" evidence="1">
    <location>
        <begin position="45"/>
        <end position="62"/>
    </location>
</feature>
<evidence type="ECO:0000256" key="1">
    <source>
        <dbReference type="SAM" id="Phobius"/>
    </source>
</evidence>
<keyword evidence="1" id="KW-1133">Transmembrane helix</keyword>
<sequence>MIEWLTSSWDAFAQFFTSIPFEVMGVWTLTGCLLFVGLIGSVVPLLPGPFLIFIAGILHTFLRPESAMSWQGIVLLSILLVLAYVVDMAAGAMGARWFGASRWGIAGVFVGGIVGLFFAPLGFIVGPLAGGLLFELVFAKKRMAPAVKSTWGTLLGTGVGLIARLGISIAMIATVLVDALWW</sequence>
<evidence type="ECO:0008006" key="4">
    <source>
        <dbReference type="Google" id="ProtNLM"/>
    </source>
</evidence>
<keyword evidence="3" id="KW-1185">Reference proteome</keyword>
<dbReference type="RefSeq" id="WP_184209879.1">
    <property type="nucleotide sequence ID" value="NZ_JACHIF010000006.1"/>
</dbReference>
<reference evidence="2 3" key="1">
    <citation type="submission" date="2020-08" db="EMBL/GenBank/DDBJ databases">
        <title>Genomic Encyclopedia of Type Strains, Phase IV (KMG-IV): sequencing the most valuable type-strain genomes for metagenomic binning, comparative biology and taxonomic classification.</title>
        <authorList>
            <person name="Goeker M."/>
        </authorList>
    </citation>
    <scope>NUCLEOTIDE SEQUENCE [LARGE SCALE GENOMIC DNA]</scope>
    <source>
        <strain evidence="2 3">DSM 12251</strain>
    </source>
</reference>